<dbReference type="GO" id="GO:0022857">
    <property type="term" value="F:transmembrane transporter activity"/>
    <property type="evidence" value="ECO:0007669"/>
    <property type="project" value="InterPro"/>
</dbReference>
<dbReference type="PROSITE" id="PS50850">
    <property type="entry name" value="MFS"/>
    <property type="match status" value="1"/>
</dbReference>
<comment type="caution">
    <text evidence="7">The sequence shown here is derived from an EMBL/GenBank/DDBJ whole genome shotgun (WGS) entry which is preliminary data.</text>
</comment>
<keyword evidence="3 5" id="KW-1133">Transmembrane helix</keyword>
<dbReference type="PANTHER" id="PTHR23542:SF1">
    <property type="entry name" value="MAJOR FACILITATOR SUPERFAMILY (MFS) PROFILE DOMAIN-CONTAINING PROTEIN"/>
    <property type="match status" value="1"/>
</dbReference>
<sequence>MSQTAHDVAHPAPPAEPGHETVVSAVGATYFPVALIARLPYAMMVIGVLTLVVSARGSLTLGGATSAMVGLGTALSGPVIGSAADRFGQRLVLILAAALSIASLLTLAAVVHADTPAAAVLVSALLIGATTPQIPPMSRSRLVGVIRGRLRPERRHRALNGTMAYESAADEITFVFGPMIVGVLATLLSPTAPILAGVVLSAVFIVAFALHPSVHATRHAAGADGPRASFGSLLTPRLLVVLAGVLGIGVLFGSTLTTLTSLMEDAGHGERAGLVYGAMGVGSAAFALAAAWFSTSFTLRARWLTFSALIVVGAVGLCVAPSIPVVLACLLIIGIGVGPTLVTEYSLVSQRSPASRSATAMSLASTSIVIGQSAASAVTGYLADAFGTQGAALVPVGAAVVVFAAALANLRFGREG</sequence>
<feature type="transmembrane region" description="Helical" evidence="5">
    <location>
        <begin position="301"/>
        <end position="319"/>
    </location>
</feature>
<dbReference type="GO" id="GO:0005886">
    <property type="term" value="C:plasma membrane"/>
    <property type="evidence" value="ECO:0007669"/>
    <property type="project" value="UniProtKB-SubCell"/>
</dbReference>
<evidence type="ECO:0000256" key="5">
    <source>
        <dbReference type="SAM" id="Phobius"/>
    </source>
</evidence>
<evidence type="ECO:0000256" key="2">
    <source>
        <dbReference type="ARBA" id="ARBA00022692"/>
    </source>
</evidence>
<keyword evidence="8" id="KW-1185">Reference proteome</keyword>
<evidence type="ECO:0000256" key="1">
    <source>
        <dbReference type="ARBA" id="ARBA00004651"/>
    </source>
</evidence>
<dbReference type="AlphaFoldDB" id="A0A9X2HF27"/>
<evidence type="ECO:0000259" key="6">
    <source>
        <dbReference type="PROSITE" id="PS50850"/>
    </source>
</evidence>
<accession>A0A9X2HF27</accession>
<dbReference type="InterPro" id="IPR020846">
    <property type="entry name" value="MFS_dom"/>
</dbReference>
<dbReference type="Gene3D" id="1.20.1250.20">
    <property type="entry name" value="MFS general substrate transporter like domains"/>
    <property type="match status" value="1"/>
</dbReference>
<dbReference type="EMBL" id="JANAFB010000057">
    <property type="protein sequence ID" value="MCP3427170.1"/>
    <property type="molecule type" value="Genomic_DNA"/>
</dbReference>
<name>A0A9X2HF27_9MICC</name>
<evidence type="ECO:0000313" key="8">
    <source>
        <dbReference type="Proteomes" id="UP001139502"/>
    </source>
</evidence>
<evidence type="ECO:0000256" key="4">
    <source>
        <dbReference type="ARBA" id="ARBA00023136"/>
    </source>
</evidence>
<comment type="subcellular location">
    <subcellularLocation>
        <location evidence="1">Cell membrane</location>
        <topology evidence="1">Multi-pass membrane protein</topology>
    </subcellularLocation>
</comment>
<dbReference type="InterPro" id="IPR011701">
    <property type="entry name" value="MFS"/>
</dbReference>
<reference evidence="7" key="1">
    <citation type="submission" date="2022-06" db="EMBL/GenBank/DDBJ databases">
        <title>Rothia sp. isolated from sandalwood seedling.</title>
        <authorList>
            <person name="Tuikhar N."/>
            <person name="Kirdat K."/>
            <person name="Thorat V."/>
            <person name="Swetha P."/>
            <person name="Padma S."/>
            <person name="Sundararaj R."/>
            <person name="Yadav A."/>
        </authorList>
    </citation>
    <scope>NUCLEOTIDE SEQUENCE</scope>
    <source>
        <strain evidence="7">AR01</strain>
    </source>
</reference>
<proteinExistence type="predicted"/>
<dbReference type="Proteomes" id="UP001139502">
    <property type="component" value="Unassembled WGS sequence"/>
</dbReference>
<dbReference type="PANTHER" id="PTHR23542">
    <property type="match status" value="1"/>
</dbReference>
<keyword evidence="2 5" id="KW-0812">Transmembrane</keyword>
<feature type="transmembrane region" description="Helical" evidence="5">
    <location>
        <begin position="91"/>
        <end position="111"/>
    </location>
</feature>
<dbReference type="Pfam" id="PF07690">
    <property type="entry name" value="MFS_1"/>
    <property type="match status" value="1"/>
</dbReference>
<feature type="transmembrane region" description="Helical" evidence="5">
    <location>
        <begin position="194"/>
        <end position="214"/>
    </location>
</feature>
<dbReference type="SUPFAM" id="SSF103473">
    <property type="entry name" value="MFS general substrate transporter"/>
    <property type="match status" value="1"/>
</dbReference>
<evidence type="ECO:0000313" key="7">
    <source>
        <dbReference type="EMBL" id="MCP3427170.1"/>
    </source>
</evidence>
<feature type="transmembrane region" description="Helical" evidence="5">
    <location>
        <begin position="389"/>
        <end position="410"/>
    </location>
</feature>
<feature type="transmembrane region" description="Helical" evidence="5">
    <location>
        <begin position="274"/>
        <end position="294"/>
    </location>
</feature>
<organism evidence="7 8">
    <name type="scientific">Rothia santali</name>
    <dbReference type="NCBI Taxonomy" id="2949643"/>
    <lineage>
        <taxon>Bacteria</taxon>
        <taxon>Bacillati</taxon>
        <taxon>Actinomycetota</taxon>
        <taxon>Actinomycetes</taxon>
        <taxon>Micrococcales</taxon>
        <taxon>Micrococcaceae</taxon>
        <taxon>Rothia</taxon>
    </lineage>
</organism>
<keyword evidence="4 5" id="KW-0472">Membrane</keyword>
<feature type="transmembrane region" description="Helical" evidence="5">
    <location>
        <begin position="65"/>
        <end position="84"/>
    </location>
</feature>
<dbReference type="InterPro" id="IPR036259">
    <property type="entry name" value="MFS_trans_sf"/>
</dbReference>
<gene>
    <name evidence="7" type="ORF">NBM05_14415</name>
</gene>
<feature type="transmembrane region" description="Helical" evidence="5">
    <location>
        <begin position="39"/>
        <end position="59"/>
    </location>
</feature>
<feature type="transmembrane region" description="Helical" evidence="5">
    <location>
        <begin position="172"/>
        <end position="188"/>
    </location>
</feature>
<feature type="domain" description="Major facilitator superfamily (MFS) profile" evidence="6">
    <location>
        <begin position="237"/>
        <end position="416"/>
    </location>
</feature>
<evidence type="ECO:0000256" key="3">
    <source>
        <dbReference type="ARBA" id="ARBA00022989"/>
    </source>
</evidence>
<dbReference type="RefSeq" id="WP_254168888.1">
    <property type="nucleotide sequence ID" value="NZ_JANAFB010000057.1"/>
</dbReference>
<protein>
    <submittedName>
        <fullName evidence="7">MFS transporter</fullName>
    </submittedName>
</protein>
<feature type="transmembrane region" description="Helical" evidence="5">
    <location>
        <begin position="234"/>
        <end position="254"/>
    </location>
</feature>